<reference evidence="3" key="1">
    <citation type="journal article" date="2019" name="Int. J. Syst. Evol. Microbiol.">
        <title>The Global Catalogue of Microorganisms (GCM) 10K type strain sequencing project: providing services to taxonomists for standard genome sequencing and annotation.</title>
        <authorList>
            <consortium name="The Broad Institute Genomics Platform"/>
            <consortium name="The Broad Institute Genome Sequencing Center for Infectious Disease"/>
            <person name="Wu L."/>
            <person name="Ma J."/>
        </authorList>
    </citation>
    <scope>NUCLEOTIDE SEQUENCE [LARGE SCALE GENOMIC DNA]</scope>
    <source>
        <strain evidence="3">CGMCC 1.15180</strain>
    </source>
</reference>
<keyword evidence="3" id="KW-1185">Reference proteome</keyword>
<accession>A0ABW1MHZ5</accession>
<name>A0ABW1MHZ5_9ACTN</name>
<dbReference type="RefSeq" id="WP_031060124.1">
    <property type="nucleotide sequence ID" value="NZ_JBHSPX010000003.1"/>
</dbReference>
<dbReference type="EMBL" id="JBHSPX010000003">
    <property type="protein sequence ID" value="MFC6062577.1"/>
    <property type="molecule type" value="Genomic_DNA"/>
</dbReference>
<dbReference type="Proteomes" id="UP001596139">
    <property type="component" value="Unassembled WGS sequence"/>
</dbReference>
<feature type="region of interest" description="Disordered" evidence="1">
    <location>
        <begin position="187"/>
        <end position="209"/>
    </location>
</feature>
<protein>
    <recommendedName>
        <fullName evidence="4">Lipoprotein</fullName>
    </recommendedName>
</protein>
<proteinExistence type="predicted"/>
<evidence type="ECO:0008006" key="4">
    <source>
        <dbReference type="Google" id="ProtNLM"/>
    </source>
</evidence>
<comment type="caution">
    <text evidence="2">The sequence shown here is derived from an EMBL/GenBank/DDBJ whole genome shotgun (WGS) entry which is preliminary data.</text>
</comment>
<evidence type="ECO:0000313" key="3">
    <source>
        <dbReference type="Proteomes" id="UP001596139"/>
    </source>
</evidence>
<evidence type="ECO:0000313" key="2">
    <source>
        <dbReference type="EMBL" id="MFC6062577.1"/>
    </source>
</evidence>
<sequence>MRRAAVLLALALTAAGCGIRGTSVPVDAGGAPSRVSCRAEEPAGVPEVPVGDPVRIYLVCSSALVPVERTVSLPKGGTSEDRPEVARTLLDELRQRPAPGEEDAGFDTAVPDDLTVSGPRAGDPDDALRLNIRPEDLPSFALAQLVCTYGTRLPVDGKRAAVLGGPDAAAPRYYGCSDAVLRHPDIAQHADWGSPVPTPDGTDGADGEG</sequence>
<gene>
    <name evidence="2" type="ORF">ACFP4F_08445</name>
</gene>
<feature type="region of interest" description="Disordered" evidence="1">
    <location>
        <begin position="94"/>
        <end position="122"/>
    </location>
</feature>
<organism evidence="2 3">
    <name type="scientific">Streptomyces ochraceiscleroticus</name>
    <dbReference type="NCBI Taxonomy" id="47761"/>
    <lineage>
        <taxon>Bacteria</taxon>
        <taxon>Bacillati</taxon>
        <taxon>Actinomycetota</taxon>
        <taxon>Actinomycetes</taxon>
        <taxon>Kitasatosporales</taxon>
        <taxon>Streptomycetaceae</taxon>
        <taxon>Streptomyces</taxon>
    </lineage>
</organism>
<evidence type="ECO:0000256" key="1">
    <source>
        <dbReference type="SAM" id="MobiDB-lite"/>
    </source>
</evidence>
<dbReference type="PROSITE" id="PS51257">
    <property type="entry name" value="PROKAR_LIPOPROTEIN"/>
    <property type="match status" value="1"/>
</dbReference>